<proteinExistence type="predicted"/>
<dbReference type="Proteomes" id="UP001589832">
    <property type="component" value="Unassembled WGS sequence"/>
</dbReference>
<organism evidence="1 2">
    <name type="scientific">Winogradskyella pulchriflava</name>
    <dbReference type="NCBI Taxonomy" id="1110688"/>
    <lineage>
        <taxon>Bacteria</taxon>
        <taxon>Pseudomonadati</taxon>
        <taxon>Bacteroidota</taxon>
        <taxon>Flavobacteriia</taxon>
        <taxon>Flavobacteriales</taxon>
        <taxon>Flavobacteriaceae</taxon>
        <taxon>Winogradskyella</taxon>
    </lineage>
</organism>
<accession>A0ABV6Q5V9</accession>
<evidence type="ECO:0000313" key="1">
    <source>
        <dbReference type="EMBL" id="MFC0603648.1"/>
    </source>
</evidence>
<comment type="caution">
    <text evidence="1">The sequence shown here is derived from an EMBL/GenBank/DDBJ whole genome shotgun (WGS) entry which is preliminary data.</text>
</comment>
<keyword evidence="2" id="KW-1185">Reference proteome</keyword>
<protein>
    <recommendedName>
        <fullName evidence="3">VOC domain-containing protein</fullName>
    </recommendedName>
</protein>
<dbReference type="SUPFAM" id="SSF54593">
    <property type="entry name" value="Glyoxalase/Bleomycin resistance protein/Dihydroxybiphenyl dioxygenase"/>
    <property type="match status" value="1"/>
</dbReference>
<sequence>MFAPPPEINVISIFSNRCQELVEFYFDIGMLFFPYENDIGQKCYSFKNDKLIFEIIEVEKSSDVTKNLKIRFHIDDVKGYIEDIKIRDFKIIKGFSETDLAGNLIFKDFAGNSIELITYKQ</sequence>
<dbReference type="Gene3D" id="3.10.180.10">
    <property type="entry name" value="2,3-Dihydroxybiphenyl 1,2-Dioxygenase, domain 1"/>
    <property type="match status" value="1"/>
</dbReference>
<evidence type="ECO:0008006" key="3">
    <source>
        <dbReference type="Google" id="ProtNLM"/>
    </source>
</evidence>
<dbReference type="InterPro" id="IPR029068">
    <property type="entry name" value="Glyas_Bleomycin-R_OHBP_Dase"/>
</dbReference>
<name>A0ABV6Q5V9_9FLAO</name>
<dbReference type="RefSeq" id="WP_386059834.1">
    <property type="nucleotide sequence ID" value="NZ_JBHLTQ010000001.1"/>
</dbReference>
<dbReference type="EMBL" id="JBHLTQ010000001">
    <property type="protein sequence ID" value="MFC0603648.1"/>
    <property type="molecule type" value="Genomic_DNA"/>
</dbReference>
<gene>
    <name evidence="1" type="ORF">ACFFGA_03715</name>
</gene>
<evidence type="ECO:0000313" key="2">
    <source>
        <dbReference type="Proteomes" id="UP001589832"/>
    </source>
</evidence>
<reference evidence="1 2" key="1">
    <citation type="submission" date="2024-09" db="EMBL/GenBank/DDBJ databases">
        <authorList>
            <person name="Sun Q."/>
            <person name="Mori K."/>
        </authorList>
    </citation>
    <scope>NUCLEOTIDE SEQUENCE [LARGE SCALE GENOMIC DNA]</scope>
    <source>
        <strain evidence="1 2">NCAIM B.02481</strain>
    </source>
</reference>